<protein>
    <recommendedName>
        <fullName evidence="4">Transporter</fullName>
    </recommendedName>
</protein>
<keyword evidence="1" id="KW-0732">Signal</keyword>
<accession>A0A1M3L5D7</accession>
<evidence type="ECO:0000313" key="3">
    <source>
        <dbReference type="Proteomes" id="UP000184233"/>
    </source>
</evidence>
<dbReference type="AlphaFoldDB" id="A0A1M3L5D7"/>
<dbReference type="InterPro" id="IPR025737">
    <property type="entry name" value="FApF"/>
</dbReference>
<evidence type="ECO:0000313" key="2">
    <source>
        <dbReference type="EMBL" id="OJX60772.1"/>
    </source>
</evidence>
<gene>
    <name evidence="2" type="ORF">BGO89_04180</name>
</gene>
<feature type="signal peptide" evidence="1">
    <location>
        <begin position="1"/>
        <end position="22"/>
    </location>
</feature>
<dbReference type="Proteomes" id="UP000184233">
    <property type="component" value="Unassembled WGS sequence"/>
</dbReference>
<sequence>MNIKSCCIGAALWLCLAPALHAQGLLGGFMQGAGRTTVALSYSSEWYDKYYIANRETTNPGLGTISTSSVSMYAVSGITSWLDVVANVPWVRASSNAGFWAPVGALQDLSFALRARPYYTTFDDGQLDVMVAGAVGFPVTNYPTDQPVTVGHGATSIDGRLIVQYRAWSGPFISAQAGYIGRGKVSVDRGFDVDVPDAFEISARAGIALTSWYGDVWVQSQVAQSGTSIGPGVAFPSNGQNFVRVGGTLVYNLIPNFSLMAGIAGTLDGRNVGQATRVSGGIIYNLPVWGGL</sequence>
<name>A0A1M3L5D7_9BACT</name>
<evidence type="ECO:0000256" key="1">
    <source>
        <dbReference type="SAM" id="SignalP"/>
    </source>
</evidence>
<dbReference type="STRING" id="1895771.BGO89_04180"/>
<organism evidence="2 3">
    <name type="scientific">Candidatus Kapaibacterium thiocyanatum</name>
    <dbReference type="NCBI Taxonomy" id="1895771"/>
    <lineage>
        <taxon>Bacteria</taxon>
        <taxon>Pseudomonadati</taxon>
        <taxon>Candidatus Kapaibacteriota</taxon>
        <taxon>Candidatus Kapaibacteriia</taxon>
        <taxon>Candidatus Kapaibacteriales</taxon>
        <taxon>Candidatus Kapaibacteriaceae</taxon>
        <taxon>Candidatus Kapaibacterium</taxon>
    </lineage>
</organism>
<dbReference type="Pfam" id="PF13557">
    <property type="entry name" value="Phenol_MetA_deg"/>
    <property type="match status" value="1"/>
</dbReference>
<feature type="chain" id="PRO_5012318689" description="Transporter" evidence="1">
    <location>
        <begin position="23"/>
        <end position="292"/>
    </location>
</feature>
<reference evidence="2 3" key="1">
    <citation type="submission" date="2016-09" db="EMBL/GenBank/DDBJ databases">
        <title>Genome-resolved meta-omics ties microbial dynamics to process performance in biotechnology for thiocyanate degradation.</title>
        <authorList>
            <person name="Kantor R.S."/>
            <person name="Huddy R.J."/>
            <person name="Iyer R."/>
            <person name="Thomas B.C."/>
            <person name="Brown C.T."/>
            <person name="Anantharaman K."/>
            <person name="Tringe S."/>
            <person name="Hettich R.L."/>
            <person name="Harrison S.T."/>
            <person name="Banfield J.F."/>
        </authorList>
    </citation>
    <scope>NUCLEOTIDE SEQUENCE [LARGE SCALE GENOMIC DNA]</scope>
    <source>
        <strain evidence="2">59-99</strain>
    </source>
</reference>
<comment type="caution">
    <text evidence="2">The sequence shown here is derived from an EMBL/GenBank/DDBJ whole genome shotgun (WGS) entry which is preliminary data.</text>
</comment>
<proteinExistence type="predicted"/>
<dbReference type="EMBL" id="MKVH01000003">
    <property type="protein sequence ID" value="OJX60772.1"/>
    <property type="molecule type" value="Genomic_DNA"/>
</dbReference>
<evidence type="ECO:0008006" key="4">
    <source>
        <dbReference type="Google" id="ProtNLM"/>
    </source>
</evidence>